<dbReference type="InterPro" id="IPR011256">
    <property type="entry name" value="Reg_factor_effector_dom_sf"/>
</dbReference>
<gene>
    <name evidence="2" type="ORF">J1C50_03430</name>
</gene>
<comment type="caution">
    <text evidence="2">The sequence shown here is derived from an EMBL/GenBank/DDBJ whole genome shotgun (WGS) entry which is preliminary data.</text>
</comment>
<dbReference type="Proteomes" id="UP000664349">
    <property type="component" value="Unassembled WGS sequence"/>
</dbReference>
<evidence type="ECO:0000259" key="1">
    <source>
        <dbReference type="Pfam" id="PF06445"/>
    </source>
</evidence>
<evidence type="ECO:0000313" key="2">
    <source>
        <dbReference type="EMBL" id="MBO0414551.1"/>
    </source>
</evidence>
<feature type="domain" description="GyrI-like small molecule binding" evidence="1">
    <location>
        <begin position="28"/>
        <end position="197"/>
    </location>
</feature>
<accession>A0ABS3GHN1</accession>
<reference evidence="2 3" key="1">
    <citation type="submission" date="2021-03" db="EMBL/GenBank/DDBJ databases">
        <title>First Case of infection caused by Chromobacterium haemolyticum derived from water in China.</title>
        <authorList>
            <person name="Chen J."/>
            <person name="Liu C."/>
        </authorList>
    </citation>
    <scope>NUCLEOTIDE SEQUENCE [LARGE SCALE GENOMIC DNA]</scope>
    <source>
        <strain evidence="2 3">WJ-5</strain>
    </source>
</reference>
<sequence length="212" mass="24157">MANEGIIDLMHDRAMLRTLYAPPAEVFSMVDVPKLPYAVWDGEGAPEQQSVTAAIKGLYTAIYPIRRKARERMGKSFVEPPVELLYWADDMRDLSAGHRKNWRWRVQISLPVWVNAEGLKESAAEMRLELKDAASQALRWEAFAEGKCVQTLYVGQTSGLPAMLDKLYRAYLPQEGLEPSGPYHEIYLDDWSRVAPAKRKMILRQPVRALPK</sequence>
<proteinExistence type="predicted"/>
<keyword evidence="3" id="KW-1185">Reference proteome</keyword>
<dbReference type="Gene3D" id="3.20.80.10">
    <property type="entry name" value="Regulatory factor, effector binding domain"/>
    <property type="match status" value="1"/>
</dbReference>
<dbReference type="GeneID" id="58559495"/>
<dbReference type="EMBL" id="JAFLRD010000002">
    <property type="protein sequence ID" value="MBO0414551.1"/>
    <property type="molecule type" value="Genomic_DNA"/>
</dbReference>
<organism evidence="2 3">
    <name type="scientific">Chromobacterium haemolyticum</name>
    <dbReference type="NCBI Taxonomy" id="394935"/>
    <lineage>
        <taxon>Bacteria</taxon>
        <taxon>Pseudomonadati</taxon>
        <taxon>Pseudomonadota</taxon>
        <taxon>Betaproteobacteria</taxon>
        <taxon>Neisseriales</taxon>
        <taxon>Chromobacteriaceae</taxon>
        <taxon>Chromobacterium</taxon>
    </lineage>
</organism>
<name>A0ABS3GHN1_9NEIS</name>
<dbReference type="Pfam" id="PF06445">
    <property type="entry name" value="GyrI-like"/>
    <property type="match status" value="1"/>
</dbReference>
<dbReference type="RefSeq" id="WP_019104049.1">
    <property type="nucleotide sequence ID" value="NZ_AP019312.1"/>
</dbReference>
<dbReference type="InterPro" id="IPR029442">
    <property type="entry name" value="GyrI-like"/>
</dbReference>
<evidence type="ECO:0000313" key="3">
    <source>
        <dbReference type="Proteomes" id="UP000664349"/>
    </source>
</evidence>
<protein>
    <submittedName>
        <fullName evidence="2">GyrI-like domain-containing protein</fullName>
    </submittedName>
</protein>
<dbReference type="SUPFAM" id="SSF55136">
    <property type="entry name" value="Probable bacterial effector-binding domain"/>
    <property type="match status" value="1"/>
</dbReference>